<dbReference type="OrthoDB" id="207378at2759"/>
<feature type="transmembrane region" description="Helical" evidence="1">
    <location>
        <begin position="49"/>
        <end position="65"/>
    </location>
</feature>
<feature type="transmembrane region" description="Helical" evidence="1">
    <location>
        <begin position="13"/>
        <end position="37"/>
    </location>
</feature>
<sequence>EFVRSSYNNFSRIGWALAVSWVIVANHLGWGGPIATFMDHPLWKPLGRLSYCGYIVHFFIIHYVFDLDDRPSHYVSIWQTYIYRVIPVVVLSYIFAFIWSCLFEVPVVKLEKMLIESISPPKKEIKPKHNIDNNVHERIYAYDKQQIEQIEQEQISGNS</sequence>
<dbReference type="PANTHER" id="PTHR11161:SF0">
    <property type="entry name" value="O-ACYLTRANSFERASE LIKE PROTEIN"/>
    <property type="match status" value="1"/>
</dbReference>
<organism evidence="2 3">
    <name type="scientific">Ancylostoma duodenale</name>
    <dbReference type="NCBI Taxonomy" id="51022"/>
    <lineage>
        <taxon>Eukaryota</taxon>
        <taxon>Metazoa</taxon>
        <taxon>Ecdysozoa</taxon>
        <taxon>Nematoda</taxon>
        <taxon>Chromadorea</taxon>
        <taxon>Rhabditida</taxon>
        <taxon>Rhabditina</taxon>
        <taxon>Rhabditomorpha</taxon>
        <taxon>Strongyloidea</taxon>
        <taxon>Ancylostomatidae</taxon>
        <taxon>Ancylostomatinae</taxon>
        <taxon>Ancylostoma</taxon>
    </lineage>
</organism>
<feature type="transmembrane region" description="Helical" evidence="1">
    <location>
        <begin position="85"/>
        <end position="105"/>
    </location>
</feature>
<name>A0A0C2C7X9_9BILA</name>
<dbReference type="InterPro" id="IPR052728">
    <property type="entry name" value="O2_lipid_transport_reg"/>
</dbReference>
<evidence type="ECO:0000256" key="1">
    <source>
        <dbReference type="SAM" id="Phobius"/>
    </source>
</evidence>
<dbReference type="EMBL" id="KN771265">
    <property type="protein sequence ID" value="KIH45767.1"/>
    <property type="molecule type" value="Genomic_DNA"/>
</dbReference>
<dbReference type="Proteomes" id="UP000054047">
    <property type="component" value="Unassembled WGS sequence"/>
</dbReference>
<evidence type="ECO:0008006" key="4">
    <source>
        <dbReference type="Google" id="ProtNLM"/>
    </source>
</evidence>
<accession>A0A0C2C7X9</accession>
<gene>
    <name evidence="2" type="ORF">ANCDUO_24188</name>
</gene>
<keyword evidence="3" id="KW-1185">Reference proteome</keyword>
<keyword evidence="1" id="KW-0812">Transmembrane</keyword>
<protein>
    <recommendedName>
        <fullName evidence="4">Acyltransferase 3 domain-containing protein</fullName>
    </recommendedName>
</protein>
<reference evidence="2 3" key="1">
    <citation type="submission" date="2013-12" db="EMBL/GenBank/DDBJ databases">
        <title>Draft genome of the parsitic nematode Ancylostoma duodenale.</title>
        <authorList>
            <person name="Mitreva M."/>
        </authorList>
    </citation>
    <scope>NUCLEOTIDE SEQUENCE [LARGE SCALE GENOMIC DNA]</scope>
    <source>
        <strain evidence="2 3">Zhejiang</strain>
    </source>
</reference>
<feature type="non-terminal residue" evidence="2">
    <location>
        <position position="1"/>
    </location>
</feature>
<dbReference type="AlphaFoldDB" id="A0A0C2C7X9"/>
<evidence type="ECO:0000313" key="3">
    <source>
        <dbReference type="Proteomes" id="UP000054047"/>
    </source>
</evidence>
<dbReference type="PANTHER" id="PTHR11161">
    <property type="entry name" value="O-ACYLTRANSFERASE"/>
    <property type="match status" value="1"/>
</dbReference>
<keyword evidence="1" id="KW-1133">Transmembrane helix</keyword>
<keyword evidence="1" id="KW-0472">Membrane</keyword>
<proteinExistence type="predicted"/>
<evidence type="ECO:0000313" key="2">
    <source>
        <dbReference type="EMBL" id="KIH45767.1"/>
    </source>
</evidence>